<organism evidence="2 3">
    <name type="scientific">Penicillium italicum</name>
    <name type="common">Blue mold</name>
    <dbReference type="NCBI Taxonomy" id="40296"/>
    <lineage>
        <taxon>Eukaryota</taxon>
        <taxon>Fungi</taxon>
        <taxon>Dikarya</taxon>
        <taxon>Ascomycota</taxon>
        <taxon>Pezizomycotina</taxon>
        <taxon>Eurotiomycetes</taxon>
        <taxon>Eurotiomycetidae</taxon>
        <taxon>Eurotiales</taxon>
        <taxon>Aspergillaceae</taxon>
        <taxon>Penicillium</taxon>
    </lineage>
</organism>
<accession>A0A0A2KER6</accession>
<feature type="region of interest" description="Disordered" evidence="1">
    <location>
        <begin position="17"/>
        <end position="41"/>
    </location>
</feature>
<dbReference type="HOGENOM" id="CLU_3279683_0_0_1"/>
<evidence type="ECO:0000313" key="3">
    <source>
        <dbReference type="Proteomes" id="UP000030104"/>
    </source>
</evidence>
<sequence>MPNLAGVTILTKSVVDRNSPCKSSENTSGIPCTQHFVNRAS</sequence>
<dbReference type="AlphaFoldDB" id="A0A0A2KER6"/>
<comment type="caution">
    <text evidence="2">The sequence shown here is derived from an EMBL/GenBank/DDBJ whole genome shotgun (WGS) entry which is preliminary data.</text>
</comment>
<evidence type="ECO:0000256" key="1">
    <source>
        <dbReference type="SAM" id="MobiDB-lite"/>
    </source>
</evidence>
<proteinExistence type="predicted"/>
<reference evidence="2 3" key="1">
    <citation type="journal article" date="2015" name="Mol. Plant Microbe Interact.">
        <title>Genome, transcriptome, and functional analyses of Penicillium expansum provide new insights into secondary metabolism and pathogenicity.</title>
        <authorList>
            <person name="Ballester A.R."/>
            <person name="Marcet-Houben M."/>
            <person name="Levin E."/>
            <person name="Sela N."/>
            <person name="Selma-Lazaro C."/>
            <person name="Carmona L."/>
            <person name="Wisniewski M."/>
            <person name="Droby S."/>
            <person name="Gonzalez-Candelas L."/>
            <person name="Gabaldon T."/>
        </authorList>
    </citation>
    <scope>NUCLEOTIDE SEQUENCE [LARGE SCALE GENOMIC DNA]</scope>
    <source>
        <strain evidence="2 3">PHI-1</strain>
    </source>
</reference>
<protein>
    <submittedName>
        <fullName evidence="2">Uncharacterized protein</fullName>
    </submittedName>
</protein>
<evidence type="ECO:0000313" key="2">
    <source>
        <dbReference type="EMBL" id="KGO66307.1"/>
    </source>
</evidence>
<feature type="compositionally biased region" description="Polar residues" evidence="1">
    <location>
        <begin position="20"/>
        <end position="31"/>
    </location>
</feature>
<dbReference type="Proteomes" id="UP000030104">
    <property type="component" value="Unassembled WGS sequence"/>
</dbReference>
<keyword evidence="3" id="KW-1185">Reference proteome</keyword>
<dbReference type="OrthoDB" id="10592529at2759"/>
<name>A0A0A2KER6_PENIT</name>
<gene>
    <name evidence="2" type="ORF">PITC_099570</name>
</gene>
<dbReference type="EMBL" id="JQGA01001425">
    <property type="protein sequence ID" value="KGO66307.1"/>
    <property type="molecule type" value="Genomic_DNA"/>
</dbReference>